<gene>
    <name evidence="2" type="ORF">ENL40_02670</name>
</gene>
<dbReference type="SUPFAM" id="SSF81301">
    <property type="entry name" value="Nucleotidyltransferase"/>
    <property type="match status" value="1"/>
</dbReference>
<dbReference type="Gene3D" id="3.30.460.10">
    <property type="entry name" value="Beta Polymerase, domain 2"/>
    <property type="match status" value="1"/>
</dbReference>
<organism evidence="2">
    <name type="scientific">Thermococcus litoralis</name>
    <dbReference type="NCBI Taxonomy" id="2265"/>
    <lineage>
        <taxon>Archaea</taxon>
        <taxon>Methanobacteriati</taxon>
        <taxon>Methanobacteriota</taxon>
        <taxon>Thermococci</taxon>
        <taxon>Thermococcales</taxon>
        <taxon>Thermococcaceae</taxon>
        <taxon>Thermococcus</taxon>
    </lineage>
</organism>
<name>A0A7C5K0I5_THELI</name>
<reference evidence="2" key="1">
    <citation type="journal article" date="2020" name="mSystems">
        <title>Genome- and Community-Level Interaction Insights into Carbon Utilization and Element Cycling Functions of Hydrothermarchaeota in Hydrothermal Sediment.</title>
        <authorList>
            <person name="Zhou Z."/>
            <person name="Liu Y."/>
            <person name="Xu W."/>
            <person name="Pan J."/>
            <person name="Luo Z.H."/>
            <person name="Li M."/>
        </authorList>
    </citation>
    <scope>NUCLEOTIDE SEQUENCE [LARGE SCALE GENOMIC DNA]</scope>
    <source>
        <strain evidence="2">HyVt-93</strain>
    </source>
</reference>
<dbReference type="InterPro" id="IPR002934">
    <property type="entry name" value="Polymerase_NTP_transf_dom"/>
</dbReference>
<dbReference type="GO" id="GO:0016779">
    <property type="term" value="F:nucleotidyltransferase activity"/>
    <property type="evidence" value="ECO:0007669"/>
    <property type="project" value="InterPro"/>
</dbReference>
<dbReference type="CDD" id="cd05403">
    <property type="entry name" value="NT_KNTase_like"/>
    <property type="match status" value="1"/>
</dbReference>
<dbReference type="PANTHER" id="PTHR33933">
    <property type="entry name" value="NUCLEOTIDYLTRANSFERASE"/>
    <property type="match status" value="1"/>
</dbReference>
<comment type="caution">
    <text evidence="2">The sequence shown here is derived from an EMBL/GenBank/DDBJ whole genome shotgun (WGS) entry which is preliminary data.</text>
</comment>
<dbReference type="EMBL" id="DRTU01000110">
    <property type="protein sequence ID" value="HHI00373.1"/>
    <property type="molecule type" value="Genomic_DNA"/>
</dbReference>
<evidence type="ECO:0000259" key="1">
    <source>
        <dbReference type="Pfam" id="PF01909"/>
    </source>
</evidence>
<protein>
    <submittedName>
        <fullName evidence="2">Nucleotidyltransferase domain-containing protein</fullName>
    </submittedName>
</protein>
<dbReference type="PANTHER" id="PTHR33933:SF3">
    <property type="entry name" value="PROTEIN ADENYLYLTRANSFERASE MJ0604-RELATED"/>
    <property type="match status" value="1"/>
</dbReference>
<dbReference type="InterPro" id="IPR052548">
    <property type="entry name" value="Type_VII_TA_antitoxin"/>
</dbReference>
<dbReference type="Pfam" id="PF01909">
    <property type="entry name" value="NTP_transf_2"/>
    <property type="match status" value="1"/>
</dbReference>
<feature type="domain" description="Polymerase nucleotidyl transferase" evidence="1">
    <location>
        <begin position="16"/>
        <end position="93"/>
    </location>
</feature>
<accession>A0A7C5K0I5</accession>
<dbReference type="AlphaFoldDB" id="A0A7C5K0I5"/>
<dbReference type="InterPro" id="IPR043519">
    <property type="entry name" value="NT_sf"/>
</dbReference>
<sequence>MLNDTLSTIQNIILNKASKKSVPIEEIILFGSRARGDYTQESDWDILIVTTVPLKKHLFWDLYVEIKRELTKNKIPADIIIIPKSTFEKKKRIVGNIAYYASREGRILWKRSAKRLKDAKEAVMIAEKVKEEVIKKLKLPQE</sequence>
<evidence type="ECO:0000313" key="2">
    <source>
        <dbReference type="EMBL" id="HHI00373.1"/>
    </source>
</evidence>
<dbReference type="Proteomes" id="UP000886217">
    <property type="component" value="Unassembled WGS sequence"/>
</dbReference>
<proteinExistence type="predicted"/>